<proteinExistence type="predicted"/>
<dbReference type="Pfam" id="PF02588">
    <property type="entry name" value="YitT_membrane"/>
    <property type="match status" value="1"/>
</dbReference>
<accession>A0A845QZS8</accession>
<evidence type="ECO:0000259" key="7">
    <source>
        <dbReference type="Pfam" id="PF10035"/>
    </source>
</evidence>
<evidence type="ECO:0000313" key="8">
    <source>
        <dbReference type="EMBL" id="NBI07821.1"/>
    </source>
</evidence>
<feature type="transmembrane region" description="Helical" evidence="6">
    <location>
        <begin position="109"/>
        <end position="130"/>
    </location>
</feature>
<evidence type="ECO:0000313" key="9">
    <source>
        <dbReference type="Proteomes" id="UP000467132"/>
    </source>
</evidence>
<feature type="domain" description="DUF2179" evidence="7">
    <location>
        <begin position="224"/>
        <end position="278"/>
    </location>
</feature>
<evidence type="ECO:0000256" key="4">
    <source>
        <dbReference type="ARBA" id="ARBA00022989"/>
    </source>
</evidence>
<dbReference type="AlphaFoldDB" id="A0A845QZS8"/>
<dbReference type="Pfam" id="PF10035">
    <property type="entry name" value="DUF2179"/>
    <property type="match status" value="1"/>
</dbReference>
<dbReference type="InterPro" id="IPR015867">
    <property type="entry name" value="N-reg_PII/ATP_PRibTrfase_C"/>
</dbReference>
<dbReference type="GO" id="GO:0005886">
    <property type="term" value="C:plasma membrane"/>
    <property type="evidence" value="ECO:0007669"/>
    <property type="project" value="UniProtKB-SubCell"/>
</dbReference>
<dbReference type="Proteomes" id="UP000467132">
    <property type="component" value="Unassembled WGS sequence"/>
</dbReference>
<dbReference type="Gene3D" id="3.30.70.120">
    <property type="match status" value="1"/>
</dbReference>
<dbReference type="EMBL" id="QXXA01000015">
    <property type="protein sequence ID" value="NBI07821.1"/>
    <property type="molecule type" value="Genomic_DNA"/>
</dbReference>
<dbReference type="RefSeq" id="WP_160198287.1">
    <property type="nucleotide sequence ID" value="NZ_QXXA01000015.1"/>
</dbReference>
<protein>
    <submittedName>
        <fullName evidence="8">YitT family protein</fullName>
    </submittedName>
</protein>
<keyword evidence="5 6" id="KW-0472">Membrane</keyword>
<gene>
    <name evidence="8" type="ORF">D3Z33_13250</name>
</gene>
<organism evidence="8 9">
    <name type="scientific">Senegalia massiliensis</name>
    <dbReference type="NCBI Taxonomy" id="1720316"/>
    <lineage>
        <taxon>Bacteria</taxon>
        <taxon>Bacillati</taxon>
        <taxon>Bacillota</taxon>
        <taxon>Clostridia</taxon>
        <taxon>Eubacteriales</taxon>
        <taxon>Clostridiaceae</taxon>
        <taxon>Senegalia</taxon>
    </lineage>
</organism>
<reference evidence="8 9" key="1">
    <citation type="submission" date="2018-08" db="EMBL/GenBank/DDBJ databases">
        <title>Murine metabolic-syndrome-specific gut microbial biobank.</title>
        <authorList>
            <person name="Liu C."/>
        </authorList>
    </citation>
    <scope>NUCLEOTIDE SEQUENCE [LARGE SCALE GENOMIC DNA]</scope>
    <source>
        <strain evidence="8 9">583</strain>
    </source>
</reference>
<feature type="transmembrane region" description="Helical" evidence="6">
    <location>
        <begin position="9"/>
        <end position="31"/>
    </location>
</feature>
<dbReference type="OrthoDB" id="3180973at2"/>
<feature type="transmembrane region" description="Helical" evidence="6">
    <location>
        <begin position="85"/>
        <end position="103"/>
    </location>
</feature>
<evidence type="ECO:0000256" key="3">
    <source>
        <dbReference type="ARBA" id="ARBA00022692"/>
    </source>
</evidence>
<evidence type="ECO:0000256" key="5">
    <source>
        <dbReference type="ARBA" id="ARBA00023136"/>
    </source>
</evidence>
<name>A0A845QZS8_9CLOT</name>
<dbReference type="InterPro" id="IPR019264">
    <property type="entry name" value="DUF2179"/>
</dbReference>
<dbReference type="InterPro" id="IPR003740">
    <property type="entry name" value="YitT"/>
</dbReference>
<evidence type="ECO:0000256" key="2">
    <source>
        <dbReference type="ARBA" id="ARBA00022475"/>
    </source>
</evidence>
<sequence length="286" mass="30879">MKNKKWYKYFIDYVAITFGTIIMALSLNMFLGPNTIAPGGVSGIAIVIQKITNGFVKIEVTNLLINIPLFIGGVLVLGKSFGAKTLYATIGLSFFVKIFPNSVATSNLLLASIFGGLLIGIGIGIIFRFGGTTGGTDLGAAIINKYFPGLSIPKIMMSIDLIVVVFAGIVDKKLDTALYSIISLYILVKVIDQILEGLSYSKAFLIISNNPEKLGSAILKEIDRGATILKGKGMYTGNDRNVLLCVVNRAEITKLKNLINKLDKNAFVMVTEIHEVLGEGFTEIKS</sequence>
<keyword evidence="2" id="KW-1003">Cell membrane</keyword>
<feature type="transmembrane region" description="Helical" evidence="6">
    <location>
        <begin position="151"/>
        <end position="170"/>
    </location>
</feature>
<dbReference type="PANTHER" id="PTHR33545:SF5">
    <property type="entry name" value="UPF0750 MEMBRANE PROTEIN YITT"/>
    <property type="match status" value="1"/>
</dbReference>
<dbReference type="InterPro" id="IPR051461">
    <property type="entry name" value="UPF0750_membrane"/>
</dbReference>
<evidence type="ECO:0000256" key="1">
    <source>
        <dbReference type="ARBA" id="ARBA00004651"/>
    </source>
</evidence>
<keyword evidence="9" id="KW-1185">Reference proteome</keyword>
<comment type="caution">
    <text evidence="8">The sequence shown here is derived from an EMBL/GenBank/DDBJ whole genome shotgun (WGS) entry which is preliminary data.</text>
</comment>
<keyword evidence="4 6" id="KW-1133">Transmembrane helix</keyword>
<dbReference type="PANTHER" id="PTHR33545">
    <property type="entry name" value="UPF0750 MEMBRANE PROTEIN YITT-RELATED"/>
    <property type="match status" value="1"/>
</dbReference>
<dbReference type="PIRSF" id="PIRSF006483">
    <property type="entry name" value="Membrane_protein_YitT"/>
    <property type="match status" value="1"/>
</dbReference>
<evidence type="ECO:0000256" key="6">
    <source>
        <dbReference type="SAM" id="Phobius"/>
    </source>
</evidence>
<comment type="subcellular location">
    <subcellularLocation>
        <location evidence="1">Cell membrane</location>
        <topology evidence="1">Multi-pass membrane protein</topology>
    </subcellularLocation>
</comment>
<dbReference type="CDD" id="cd16380">
    <property type="entry name" value="YitT_C"/>
    <property type="match status" value="1"/>
</dbReference>
<keyword evidence="3 6" id="KW-0812">Transmembrane</keyword>